<organism evidence="1">
    <name type="scientific">Solibacter usitatus (strain Ellin6076)</name>
    <dbReference type="NCBI Taxonomy" id="234267"/>
    <lineage>
        <taxon>Bacteria</taxon>
        <taxon>Pseudomonadati</taxon>
        <taxon>Acidobacteriota</taxon>
        <taxon>Terriglobia</taxon>
        <taxon>Bryobacterales</taxon>
        <taxon>Solibacteraceae</taxon>
        <taxon>Candidatus Solibacter</taxon>
    </lineage>
</organism>
<proteinExistence type="predicted"/>
<dbReference type="EMBL" id="CP000473">
    <property type="protein sequence ID" value="ABJ82409.1"/>
    <property type="molecule type" value="Genomic_DNA"/>
</dbReference>
<dbReference type="OrthoDB" id="128550at2"/>
<reference evidence="1" key="1">
    <citation type="submission" date="2006-10" db="EMBL/GenBank/DDBJ databases">
        <title>Complete sequence of Solibacter usitatus Ellin6076.</title>
        <authorList>
            <consortium name="US DOE Joint Genome Institute"/>
            <person name="Copeland A."/>
            <person name="Lucas S."/>
            <person name="Lapidus A."/>
            <person name="Barry K."/>
            <person name="Detter J.C."/>
            <person name="Glavina del Rio T."/>
            <person name="Hammon N."/>
            <person name="Israni S."/>
            <person name="Dalin E."/>
            <person name="Tice H."/>
            <person name="Pitluck S."/>
            <person name="Thompson L.S."/>
            <person name="Brettin T."/>
            <person name="Bruce D."/>
            <person name="Han C."/>
            <person name="Tapia R."/>
            <person name="Gilna P."/>
            <person name="Schmutz J."/>
            <person name="Larimer F."/>
            <person name="Land M."/>
            <person name="Hauser L."/>
            <person name="Kyrpides N."/>
            <person name="Mikhailova N."/>
            <person name="Janssen P.H."/>
            <person name="Kuske C.R."/>
            <person name="Richardson P."/>
        </authorList>
    </citation>
    <scope>NUCLEOTIDE SEQUENCE</scope>
    <source>
        <strain evidence="1">Ellin6076</strain>
    </source>
</reference>
<dbReference type="SUPFAM" id="SSF81853">
    <property type="entry name" value="Family 10 polysaccharide lyase"/>
    <property type="match status" value="1"/>
</dbReference>
<evidence type="ECO:0000313" key="1">
    <source>
        <dbReference type="EMBL" id="ABJ82409.1"/>
    </source>
</evidence>
<accession>Q02D93</accession>
<name>Q02D93_SOLUE</name>
<dbReference type="STRING" id="234267.Acid_1416"/>
<evidence type="ECO:0008006" key="2">
    <source>
        <dbReference type="Google" id="ProtNLM"/>
    </source>
</evidence>
<dbReference type="eggNOG" id="COG1657">
    <property type="taxonomic scope" value="Bacteria"/>
</dbReference>
<dbReference type="InParanoid" id="Q02D93"/>
<dbReference type="HOGENOM" id="CLU_979698_0_0_0"/>
<sequence length="284" mass="31212">MSIQTLVTKQNRDGGWAYVRGTSWTEPTVYAILALMAAGETEARRRGLNWLRVHQLSDGGWPPQAGFDESTWVTAVAALVPPEQLGNTAHSRAIEWVMNTCGEESTKTFRLRQWLLGNSRPVPEPVAWPWVRGTAAWVGPTAISVVALSKENSRRPSPAIARRIGEGRRFLLERACPGGGWNTGSPKVYGMDGLPYPETTGLALVALRGLQSPQTERGLETARTFLRETRSADALNWLRLGLMAHHRLPVDYCPPADVACRSLMETSLDMLVAQTSNGQAILWG</sequence>
<dbReference type="AlphaFoldDB" id="Q02D93"/>
<dbReference type="KEGG" id="sus:Acid_1416"/>
<dbReference type="Gene3D" id="1.50.10.20">
    <property type="match status" value="2"/>
</dbReference>
<gene>
    <name evidence="1" type="ordered locus">Acid_1416</name>
</gene>
<protein>
    <recommendedName>
        <fullName evidence="2">Squalene cyclase C-terminal domain-containing protein</fullName>
    </recommendedName>
</protein>